<dbReference type="InterPro" id="IPR010073">
    <property type="entry name" value="PurL_large"/>
</dbReference>
<evidence type="ECO:0000256" key="9">
    <source>
        <dbReference type="ARBA" id="ARBA00022842"/>
    </source>
</evidence>
<keyword evidence="19" id="KW-1185">Reference proteome</keyword>
<dbReference type="EC" id="6.3.5.3" evidence="3"/>
<evidence type="ECO:0000256" key="4">
    <source>
        <dbReference type="ARBA" id="ARBA00022598"/>
    </source>
</evidence>
<evidence type="ECO:0000313" key="19">
    <source>
        <dbReference type="Proteomes" id="UP001141552"/>
    </source>
</evidence>
<dbReference type="FunFam" id="3.90.650.10:FF:000006">
    <property type="entry name" value="Phosphoribosylformylglycinamidine synthase, putative"/>
    <property type="match status" value="1"/>
</dbReference>
<dbReference type="SUPFAM" id="SSF55326">
    <property type="entry name" value="PurM N-terminal domain-like"/>
    <property type="match status" value="2"/>
</dbReference>
<dbReference type="Pfam" id="PF18072">
    <property type="entry name" value="FGAR-AT_linker"/>
    <property type="match status" value="1"/>
</dbReference>
<feature type="domain" description="PurM-like C-terminal" evidence="14">
    <location>
        <begin position="534"/>
        <end position="690"/>
    </location>
</feature>
<dbReference type="GO" id="GO:0004642">
    <property type="term" value="F:phosphoribosylformylglycinamidine synthase activity"/>
    <property type="evidence" value="ECO:0007669"/>
    <property type="project" value="UniProtKB-EC"/>
</dbReference>
<evidence type="ECO:0000256" key="13">
    <source>
        <dbReference type="ARBA" id="ARBA00052585"/>
    </source>
</evidence>
<dbReference type="EMBL" id="JAKUCV010001501">
    <property type="protein sequence ID" value="KAJ4846141.1"/>
    <property type="molecule type" value="Genomic_DNA"/>
</dbReference>
<evidence type="ECO:0000256" key="10">
    <source>
        <dbReference type="ARBA" id="ARBA00022962"/>
    </source>
</evidence>
<dbReference type="CDD" id="cd01740">
    <property type="entry name" value="GATase1_FGAR_AT"/>
    <property type="match status" value="1"/>
</dbReference>
<dbReference type="FunFam" id="3.90.650.10:FF:000017">
    <property type="entry name" value="Probable phosphoribosylformylglycinamidine synthase, chloroplastic/mitochondrial"/>
    <property type="match status" value="1"/>
</dbReference>
<dbReference type="Gene3D" id="3.40.50.880">
    <property type="match status" value="1"/>
</dbReference>
<comment type="similarity">
    <text evidence="2">In the N-terminal section; belongs to the FGAMS family.</text>
</comment>
<comment type="catalytic activity">
    <reaction evidence="13">
        <text>N(2)-formyl-N(1)-(5-phospho-beta-D-ribosyl)glycinamide + L-glutamine + ATP + H2O = 2-formamido-N(1)-(5-O-phospho-beta-D-ribosyl)acetamidine + L-glutamate + ADP + phosphate + H(+)</text>
        <dbReference type="Rhea" id="RHEA:17129"/>
        <dbReference type="ChEBI" id="CHEBI:15377"/>
        <dbReference type="ChEBI" id="CHEBI:15378"/>
        <dbReference type="ChEBI" id="CHEBI:29985"/>
        <dbReference type="ChEBI" id="CHEBI:30616"/>
        <dbReference type="ChEBI" id="CHEBI:43474"/>
        <dbReference type="ChEBI" id="CHEBI:58359"/>
        <dbReference type="ChEBI" id="CHEBI:147286"/>
        <dbReference type="ChEBI" id="CHEBI:147287"/>
        <dbReference type="ChEBI" id="CHEBI:456216"/>
        <dbReference type="EC" id="6.3.5.3"/>
    </reaction>
</comment>
<sequence>MPVSPDIAATAEFLQGAGRQTLLLQGDSPLRRRNQLLRGVLRSHKPLLGSSNRRGVSLRCSAAQSKPRVVVSGNATTSSVDQNLVERPAQEVIHFYRVPLIQENATAELVKSVQTKVSNAIVAIQTEQCFNIGLSSDISSEKLGVLRWLLSETFEPENLGTTSFLEKKRREGLTATIVEVGPRLSFTTAWSANAVSICRASGLVEVERMERSRRYLLYSKGVLLEAQINEFAAMVHDRMTECVYTQKLTSFTTNVVPEEVRYVPVMEKGRKALEEINQEMGLAFDEQDLQYYTKLFREDIKRNPSTVELFDIAQSNSEHSRHWFFTGKILIDGQPMSRTLMQIVKSTLQANPNNSVIGFKDNSSAIRGFPVKQLRPVQPGSTCPLSATQRDLDILFTAETHNFPCAVAPYPGAETGAGGRIRDTHATGRGSFVVASTAGYCVGNLNIEGSYAPWEDHSFIYPSNLASPLQILIDASNGASDYGNKFGEPLIQGYTRTFGMRLPSGERREWLKPIMFSAGIGQIDHTHITKGEPEVGMLVVKIGGPAYRIGMGGGAASSMVSGQNDAELDFNAVQRGDAEMAQKLYRVVRACIEMGEKNPIVSIHDQGAGGNCNVVKEIIYPKGAEIDIRAIVVGDYTMSVLEIWGAEYQEQDAILVKAESRDLLQSICDRERVSMAVIGTINGGGRVVLVDRSATEKCHLAGLPPPPPAVDLELDKVLGDMPQKTFEFQRLVHEREPLDIAPGITLIDTLKRVLRLPSVCSKRFLTTKVDRCVTGLVAQQQTVGPLQITLADVAVIAQTYTDLTGGACAIGEQPIKGLLNPKAMARLAVGEALTNLVWAKITSLSDVKASGNWMYAAKLDGEGADMYDAAIALSEAMIELGIAIDGGKDSLSMAAHSGGEVVKAPGNLVISAYATCPDITKIVTPDLKLGDDGVLLHIDLAKGKRRLGGSALAQAFDQVGDDCPDIEDVSYLKRVFESAQDLIGDELISSGHDISDGGLLVCALEMAFAGNSGISFDLSSKGESLFQTLYAEELGLIIEVSRGNLETVIQKLNSGGVSAEIIGHVTASPVIELKVDGVTHLNEKTSVLRDMWEETSFQLEKYQRLASCVDLEREGLKSRREPSWKLSFTPSFTDEKYMNVTTKPKVAVLREEGSNGDREMSAAFYAAGFEPWDITMSDLLNGAVSLQDFSGIVFVGGFSYADVLDSAKGWSASIRFNQPLLDQFQEFYKRPDTFSLGVCNGCQLMALLGWVPGPQVGGVFGSGGDPSQPRFIHNESGRFECRFTSVSIKDSPAMMFKGMEGSTLGVWAAHGEGRAYFPDDGVLDRVIHSNLAPVRYCDDDGNPTEVYPFNVNGSPLGVAAICSPDGRHLAMMPHPERCFLMWQYPWYPTNWDVDKKGPSPWLKMFQNARDWCSQVPRPVPVVQALCT</sequence>
<evidence type="ECO:0000259" key="15">
    <source>
        <dbReference type="Pfam" id="PF18072"/>
    </source>
</evidence>
<evidence type="ECO:0000259" key="17">
    <source>
        <dbReference type="Pfam" id="PF22689"/>
    </source>
</evidence>
<evidence type="ECO:0000256" key="12">
    <source>
        <dbReference type="ARBA" id="ARBA00032632"/>
    </source>
</evidence>
<dbReference type="Gene3D" id="3.90.650.10">
    <property type="entry name" value="PurM-like C-terminal domain"/>
    <property type="match status" value="2"/>
</dbReference>
<dbReference type="FunFam" id="3.30.1330.10:FF:000007">
    <property type="entry name" value="Phosphoribosylformylglycinamidine synthase, putative"/>
    <property type="match status" value="1"/>
</dbReference>
<dbReference type="InterPro" id="IPR055181">
    <property type="entry name" value="FGAR-AT_PurM_N-like"/>
</dbReference>
<feature type="domain" description="PurM-like C-terminal" evidence="14">
    <location>
        <begin position="945"/>
        <end position="1075"/>
    </location>
</feature>
<feature type="domain" description="Phosphoribosylformylglycinamidine synthase linker" evidence="15">
    <location>
        <begin position="273"/>
        <end position="322"/>
    </location>
</feature>
<dbReference type="Pfam" id="PF13507">
    <property type="entry name" value="GATase_5"/>
    <property type="match status" value="1"/>
</dbReference>
<keyword evidence="4" id="KW-0436">Ligase</keyword>
<evidence type="ECO:0000259" key="16">
    <source>
        <dbReference type="Pfam" id="PF18076"/>
    </source>
</evidence>
<keyword evidence="6" id="KW-0547">Nucleotide-binding</keyword>
<dbReference type="GO" id="GO:0005737">
    <property type="term" value="C:cytoplasm"/>
    <property type="evidence" value="ECO:0007669"/>
    <property type="project" value="TreeGrafter"/>
</dbReference>
<dbReference type="Proteomes" id="UP001141552">
    <property type="component" value="Unassembled WGS sequence"/>
</dbReference>
<dbReference type="PROSITE" id="PS51273">
    <property type="entry name" value="GATASE_TYPE_1"/>
    <property type="match status" value="1"/>
</dbReference>
<dbReference type="SUPFAM" id="SSF52317">
    <property type="entry name" value="Class I glutamine amidotransferase-like"/>
    <property type="match status" value="1"/>
</dbReference>
<dbReference type="Gene3D" id="3.30.1330.10">
    <property type="entry name" value="PurM-like, N-terminal domain"/>
    <property type="match status" value="2"/>
</dbReference>
<dbReference type="InterPro" id="IPR029062">
    <property type="entry name" value="Class_I_gatase-like"/>
</dbReference>
<proteinExistence type="inferred from homology"/>
<dbReference type="InterPro" id="IPR036921">
    <property type="entry name" value="PurM-like_N_sf"/>
</dbReference>
<evidence type="ECO:0000259" key="14">
    <source>
        <dbReference type="Pfam" id="PF02769"/>
    </source>
</evidence>
<dbReference type="SUPFAM" id="SSF82697">
    <property type="entry name" value="PurS-like"/>
    <property type="match status" value="1"/>
</dbReference>
<dbReference type="GO" id="GO:0006189">
    <property type="term" value="P:'de novo' IMP biosynthetic process"/>
    <property type="evidence" value="ECO:0007669"/>
    <property type="project" value="InterPro"/>
</dbReference>
<dbReference type="Pfam" id="PF02769">
    <property type="entry name" value="AIRS_C"/>
    <property type="match status" value="2"/>
</dbReference>
<keyword evidence="8" id="KW-0067">ATP-binding</keyword>
<dbReference type="FunFam" id="3.30.1330.10:FF:000009">
    <property type="entry name" value="Probable phosphoribosylformylglycinamidine synthase"/>
    <property type="match status" value="1"/>
</dbReference>
<dbReference type="HAMAP" id="MF_00419">
    <property type="entry name" value="PurL_1"/>
    <property type="match status" value="1"/>
</dbReference>
<feature type="domain" description="Phosphoribosylformylglycinamidine synthase N-terminal" evidence="16">
    <location>
        <begin position="129"/>
        <end position="246"/>
    </location>
</feature>
<evidence type="ECO:0000256" key="3">
    <source>
        <dbReference type="ARBA" id="ARBA00012747"/>
    </source>
</evidence>
<organism evidence="18 19">
    <name type="scientific">Turnera subulata</name>
    <dbReference type="NCBI Taxonomy" id="218843"/>
    <lineage>
        <taxon>Eukaryota</taxon>
        <taxon>Viridiplantae</taxon>
        <taxon>Streptophyta</taxon>
        <taxon>Embryophyta</taxon>
        <taxon>Tracheophyta</taxon>
        <taxon>Spermatophyta</taxon>
        <taxon>Magnoliopsida</taxon>
        <taxon>eudicotyledons</taxon>
        <taxon>Gunneridae</taxon>
        <taxon>Pentapetalae</taxon>
        <taxon>rosids</taxon>
        <taxon>fabids</taxon>
        <taxon>Malpighiales</taxon>
        <taxon>Passifloraceae</taxon>
        <taxon>Turnera</taxon>
    </lineage>
</organism>
<keyword evidence="5" id="KW-0479">Metal-binding</keyword>
<protein>
    <recommendedName>
        <fullName evidence="3">phosphoribosylformylglycinamidine synthase</fullName>
        <ecNumber evidence="3">6.3.5.3</ecNumber>
    </recommendedName>
    <alternativeName>
        <fullName evidence="12">Formylglycinamide ribonucleotide amidotransferase</fullName>
    </alternativeName>
    <alternativeName>
        <fullName evidence="11">Formylglycinamide ribotide amidotransferase</fullName>
    </alternativeName>
</protein>
<evidence type="ECO:0000256" key="5">
    <source>
        <dbReference type="ARBA" id="ARBA00022723"/>
    </source>
</evidence>
<reference evidence="18" key="1">
    <citation type="submission" date="2022-02" db="EMBL/GenBank/DDBJ databases">
        <authorList>
            <person name="Henning P.M."/>
            <person name="McCubbin A.G."/>
            <person name="Shore J.S."/>
        </authorList>
    </citation>
    <scope>NUCLEOTIDE SEQUENCE</scope>
    <source>
        <strain evidence="18">F60SS</strain>
        <tissue evidence="18">Leaves</tissue>
    </source>
</reference>
<dbReference type="InterPro" id="IPR010918">
    <property type="entry name" value="PurM-like_C_dom"/>
</dbReference>
<dbReference type="OrthoDB" id="6666987at2759"/>
<reference evidence="18" key="2">
    <citation type="journal article" date="2023" name="Plants (Basel)">
        <title>Annotation of the Turnera subulata (Passifloraceae) Draft Genome Reveals the S-Locus Evolved after the Divergence of Turneroideae from Passifloroideae in a Stepwise Manner.</title>
        <authorList>
            <person name="Henning P.M."/>
            <person name="Roalson E.H."/>
            <person name="Mir W."/>
            <person name="McCubbin A.G."/>
            <person name="Shore J.S."/>
        </authorList>
    </citation>
    <scope>NUCLEOTIDE SEQUENCE</scope>
    <source>
        <strain evidence="18">F60SS</strain>
    </source>
</reference>
<keyword evidence="7" id="KW-0658">Purine biosynthesis</keyword>
<dbReference type="NCBIfam" id="TIGR01735">
    <property type="entry name" value="FGAM_synt"/>
    <property type="match status" value="1"/>
</dbReference>
<feature type="domain" description="FGAR-AT PurM N-terminal-like" evidence="17">
    <location>
        <begin position="761"/>
        <end position="914"/>
    </location>
</feature>
<evidence type="ECO:0000256" key="6">
    <source>
        <dbReference type="ARBA" id="ARBA00022741"/>
    </source>
</evidence>
<evidence type="ECO:0000256" key="1">
    <source>
        <dbReference type="ARBA" id="ARBA00004920"/>
    </source>
</evidence>
<keyword evidence="9" id="KW-0460">Magnesium</keyword>
<dbReference type="GO" id="GO:0005524">
    <property type="term" value="F:ATP binding"/>
    <property type="evidence" value="ECO:0007669"/>
    <property type="project" value="UniProtKB-KW"/>
</dbReference>
<evidence type="ECO:0000256" key="7">
    <source>
        <dbReference type="ARBA" id="ARBA00022755"/>
    </source>
</evidence>
<comment type="caution">
    <text evidence="18">The sequence shown here is derived from an EMBL/GenBank/DDBJ whole genome shotgun (WGS) entry which is preliminary data.</text>
</comment>
<dbReference type="InterPro" id="IPR040707">
    <property type="entry name" value="FGAR-AT_N"/>
</dbReference>
<evidence type="ECO:0000256" key="11">
    <source>
        <dbReference type="ARBA" id="ARBA00029823"/>
    </source>
</evidence>
<dbReference type="Gene3D" id="1.10.8.750">
    <property type="entry name" value="Phosphoribosylformylglycinamidine synthase, linker domain"/>
    <property type="match status" value="1"/>
</dbReference>
<accession>A0A9Q0GCY9</accession>
<dbReference type="CDD" id="cd02203">
    <property type="entry name" value="PurL_repeat1"/>
    <property type="match status" value="1"/>
</dbReference>
<keyword evidence="10" id="KW-0315">Glutamine amidotransferase</keyword>
<comment type="pathway">
    <text evidence="1">Purine metabolism; IMP biosynthesis via de novo pathway; 5-amino-1-(5-phospho-D-ribosyl)imidazole from N(2)-formyl-N(1)-(5-phospho-D-ribosyl)glycinamide: step 1/2.</text>
</comment>
<dbReference type="NCBIfam" id="NF003672">
    <property type="entry name" value="PRK05297.1"/>
    <property type="match status" value="1"/>
</dbReference>
<dbReference type="Pfam" id="PF18076">
    <property type="entry name" value="FGAR-AT_N"/>
    <property type="match status" value="1"/>
</dbReference>
<evidence type="ECO:0000313" key="18">
    <source>
        <dbReference type="EMBL" id="KAJ4846141.1"/>
    </source>
</evidence>
<dbReference type="CDD" id="cd02204">
    <property type="entry name" value="PurL_repeat2"/>
    <property type="match status" value="1"/>
</dbReference>
<dbReference type="PANTHER" id="PTHR10099:SF1">
    <property type="entry name" value="PHOSPHORIBOSYLFORMYLGLYCINAMIDINE SYNTHASE"/>
    <property type="match status" value="1"/>
</dbReference>
<evidence type="ECO:0000256" key="8">
    <source>
        <dbReference type="ARBA" id="ARBA00022840"/>
    </source>
</evidence>
<dbReference type="SUPFAM" id="SSF56042">
    <property type="entry name" value="PurM C-terminal domain-like"/>
    <property type="match status" value="2"/>
</dbReference>
<dbReference type="GO" id="GO:0046872">
    <property type="term" value="F:metal ion binding"/>
    <property type="evidence" value="ECO:0007669"/>
    <property type="project" value="UniProtKB-KW"/>
</dbReference>
<name>A0A9Q0GCY9_9ROSI</name>
<dbReference type="InterPro" id="IPR036676">
    <property type="entry name" value="PurM-like_C_sf"/>
</dbReference>
<dbReference type="Pfam" id="PF22689">
    <property type="entry name" value="FGAR-AT_PurM_N-like"/>
    <property type="match status" value="1"/>
</dbReference>
<dbReference type="PANTHER" id="PTHR10099">
    <property type="entry name" value="PHOSPHORIBOSYLFORMYLGLYCINAMIDINE SYNTHASE"/>
    <property type="match status" value="1"/>
</dbReference>
<dbReference type="InterPro" id="IPR036604">
    <property type="entry name" value="PurS-like_sf"/>
</dbReference>
<dbReference type="FunFam" id="1.10.8.750:FF:000001">
    <property type="entry name" value="Putative phosphoribosylformylglycinamidine synthase"/>
    <property type="match status" value="1"/>
</dbReference>
<dbReference type="SUPFAM" id="SSF109736">
    <property type="entry name" value="FGAM synthase PurL, linker domain"/>
    <property type="match status" value="1"/>
</dbReference>
<evidence type="ECO:0000256" key="2">
    <source>
        <dbReference type="ARBA" id="ARBA00008608"/>
    </source>
</evidence>
<dbReference type="SMART" id="SM01211">
    <property type="entry name" value="GATase_5"/>
    <property type="match status" value="1"/>
</dbReference>
<gene>
    <name evidence="18" type="ORF">Tsubulata_030955</name>
</gene>
<dbReference type="FunFam" id="3.40.50.880:FF:000014">
    <property type="entry name" value="Phosphoribosylformylglycinamidine synthase, putative"/>
    <property type="match status" value="1"/>
</dbReference>
<dbReference type="InterPro" id="IPR041609">
    <property type="entry name" value="PurL_linker"/>
</dbReference>